<feature type="compositionally biased region" description="Acidic residues" evidence="17">
    <location>
        <begin position="1332"/>
        <end position="1345"/>
    </location>
</feature>
<dbReference type="PROSITE" id="PS51874">
    <property type="entry name" value="PCV_3C_PRO"/>
    <property type="match status" value="1"/>
</dbReference>
<dbReference type="GO" id="GO:0030430">
    <property type="term" value="C:host cell cytoplasm"/>
    <property type="evidence" value="ECO:0007669"/>
    <property type="project" value="UniProtKB-SubCell"/>
</dbReference>
<keyword evidence="15" id="KW-0693">Viral RNA replication</keyword>
<reference evidence="22" key="1">
    <citation type="journal article" date="2023" name="Virology">
        <title>Broadening the host range and genetic diversity of waikaviruses.</title>
        <authorList>
            <person name="Sidharthan V.K."/>
            <person name="Rajeswari V."/>
            <person name="Baranwal V.K."/>
        </authorList>
    </citation>
    <scope>NUCLEOTIDE SEQUENCE</scope>
    <source>
        <strain evidence="22">Ped rex</strain>
    </source>
</reference>
<feature type="region of interest" description="Disordered" evidence="17">
    <location>
        <begin position="407"/>
        <end position="426"/>
    </location>
</feature>
<dbReference type="Gene3D" id="1.20.960.20">
    <property type="match status" value="1"/>
</dbReference>
<keyword evidence="11" id="KW-0347">Helicase</keyword>
<dbReference type="InterPro" id="IPR001205">
    <property type="entry name" value="RNA-dir_pol_C"/>
</dbReference>
<proteinExistence type="predicted"/>
<dbReference type="SUPFAM" id="SSF52540">
    <property type="entry name" value="P-loop containing nucleoside triphosphate hydrolases"/>
    <property type="match status" value="1"/>
</dbReference>
<evidence type="ECO:0000256" key="10">
    <source>
        <dbReference type="ARBA" id="ARBA00022801"/>
    </source>
</evidence>
<evidence type="ECO:0000256" key="7">
    <source>
        <dbReference type="ARBA" id="ARBA00022692"/>
    </source>
</evidence>
<dbReference type="GO" id="GO:0003724">
    <property type="term" value="F:RNA helicase activity"/>
    <property type="evidence" value="ECO:0007669"/>
    <property type="project" value="InterPro"/>
</dbReference>
<evidence type="ECO:0000256" key="14">
    <source>
        <dbReference type="ARBA" id="ARBA00022844"/>
    </source>
</evidence>
<protein>
    <recommendedName>
        <fullName evidence="2">Genome polyprotein</fullName>
    </recommendedName>
</protein>
<dbReference type="InterPro" id="IPR000605">
    <property type="entry name" value="Helicase_SF3_ssDNA/RNA_vir"/>
</dbReference>
<evidence type="ECO:0000256" key="18">
    <source>
        <dbReference type="SAM" id="Phobius"/>
    </source>
</evidence>
<dbReference type="Pfam" id="PF12264">
    <property type="entry name" value="Waikav_capsid_1"/>
    <property type="match status" value="1"/>
</dbReference>
<keyword evidence="13" id="KW-0067">ATP-binding</keyword>
<evidence type="ECO:0000313" key="22">
    <source>
        <dbReference type="EMBL" id="DBA13316.1"/>
    </source>
</evidence>
<feature type="transmembrane region" description="Helical" evidence="18">
    <location>
        <begin position="1481"/>
        <end position="1499"/>
    </location>
</feature>
<dbReference type="InterPro" id="IPR024387">
    <property type="entry name" value="Pept_C3G_Picornavir"/>
</dbReference>
<dbReference type="InterPro" id="IPR007094">
    <property type="entry name" value="RNA-dir_pol_PSvirus"/>
</dbReference>
<dbReference type="SUPFAM" id="SSF50494">
    <property type="entry name" value="Trypsin-like serine proteases"/>
    <property type="match status" value="1"/>
</dbReference>
<dbReference type="CDD" id="cd00205">
    <property type="entry name" value="rhv_like"/>
    <property type="match status" value="2"/>
</dbReference>
<evidence type="ECO:0000256" key="5">
    <source>
        <dbReference type="ARBA" id="ARBA00022670"/>
    </source>
</evidence>
<dbReference type="PROSITE" id="PS50507">
    <property type="entry name" value="RDRP_SSRNA_POS"/>
    <property type="match status" value="1"/>
</dbReference>
<dbReference type="GO" id="GO:0019028">
    <property type="term" value="C:viral capsid"/>
    <property type="evidence" value="ECO:0007669"/>
    <property type="project" value="UniProtKB-KW"/>
</dbReference>
<evidence type="ECO:0000256" key="6">
    <source>
        <dbReference type="ARBA" id="ARBA00022679"/>
    </source>
</evidence>
<evidence type="ECO:0000259" key="21">
    <source>
        <dbReference type="PROSITE" id="PS51874"/>
    </source>
</evidence>
<dbReference type="InterPro" id="IPR027417">
    <property type="entry name" value="P-loop_NTPase"/>
</dbReference>
<dbReference type="InterPro" id="IPR024379">
    <property type="entry name" value="Waikavirus_capsid-1"/>
</dbReference>
<keyword evidence="10" id="KW-0378">Hydrolase</keyword>
<evidence type="ECO:0000256" key="9">
    <source>
        <dbReference type="ARBA" id="ARBA00022741"/>
    </source>
</evidence>
<evidence type="ECO:0000256" key="12">
    <source>
        <dbReference type="ARBA" id="ARBA00022807"/>
    </source>
</evidence>
<keyword evidence="9" id="KW-0547">Nucleotide-binding</keyword>
<dbReference type="GO" id="GO:0005524">
    <property type="term" value="F:ATP binding"/>
    <property type="evidence" value="ECO:0007669"/>
    <property type="project" value="UniProtKB-KW"/>
</dbReference>
<dbReference type="Gene3D" id="2.60.120.20">
    <property type="match status" value="3"/>
</dbReference>
<evidence type="ECO:0000256" key="1">
    <source>
        <dbReference type="ARBA" id="ARBA00004328"/>
    </source>
</evidence>
<feature type="compositionally biased region" description="Acidic residues" evidence="17">
    <location>
        <begin position="409"/>
        <end position="426"/>
    </location>
</feature>
<keyword evidence="8" id="KW-0548">Nucleotidyltransferase</keyword>
<feature type="domain" description="RdRp catalytic" evidence="19">
    <location>
        <begin position="3103"/>
        <end position="3234"/>
    </location>
</feature>
<keyword evidence="4" id="KW-0167">Capsid protein</keyword>
<evidence type="ECO:0000256" key="2">
    <source>
        <dbReference type="ARBA" id="ARBA00020107"/>
    </source>
</evidence>
<dbReference type="GO" id="GO:0003968">
    <property type="term" value="F:RNA-directed RNA polymerase activity"/>
    <property type="evidence" value="ECO:0007669"/>
    <property type="project" value="UniProtKB-KW"/>
</dbReference>
<evidence type="ECO:0000256" key="17">
    <source>
        <dbReference type="SAM" id="MobiDB-lite"/>
    </source>
</evidence>
<evidence type="ECO:0000256" key="3">
    <source>
        <dbReference type="ARBA" id="ARBA00022484"/>
    </source>
</evidence>
<dbReference type="InterPro" id="IPR029053">
    <property type="entry name" value="Viral_coat"/>
</dbReference>
<dbReference type="Pfam" id="PF00680">
    <property type="entry name" value="RdRP_1"/>
    <property type="match status" value="1"/>
</dbReference>
<dbReference type="GO" id="GO:0039694">
    <property type="term" value="P:viral RNA genome replication"/>
    <property type="evidence" value="ECO:0007669"/>
    <property type="project" value="InterPro"/>
</dbReference>
<keyword evidence="5" id="KW-0645">Protease</keyword>
<dbReference type="GO" id="GO:0003723">
    <property type="term" value="F:RNA binding"/>
    <property type="evidence" value="ECO:0007669"/>
    <property type="project" value="InterPro"/>
</dbReference>
<keyword evidence="12" id="KW-0788">Thiol protease</keyword>
<keyword evidence="6" id="KW-0808">Transferase</keyword>
<dbReference type="CDD" id="cd23169">
    <property type="entry name" value="ps-ssRNAv-Picornavirales"/>
    <property type="match status" value="1"/>
</dbReference>
<accession>A0AA48SKD7</accession>
<evidence type="ECO:0000256" key="15">
    <source>
        <dbReference type="ARBA" id="ARBA00022953"/>
    </source>
</evidence>
<feature type="domain" description="Peptidase C3" evidence="21">
    <location>
        <begin position="2590"/>
        <end position="2802"/>
    </location>
</feature>
<dbReference type="Gene3D" id="2.40.10.10">
    <property type="entry name" value="Trypsin-like serine proteases"/>
    <property type="match status" value="1"/>
</dbReference>
<evidence type="ECO:0000259" key="20">
    <source>
        <dbReference type="PROSITE" id="PS51218"/>
    </source>
</evidence>
<dbReference type="InterPro" id="IPR014759">
    <property type="entry name" value="Helicase_SF3_ssRNA_vir"/>
</dbReference>
<dbReference type="InterPro" id="IPR043504">
    <property type="entry name" value="Peptidase_S1_PA_chymotrypsin"/>
</dbReference>
<dbReference type="Pfam" id="PF00915">
    <property type="entry name" value="Calici_coat"/>
    <property type="match status" value="1"/>
</dbReference>
<evidence type="ECO:0000259" key="19">
    <source>
        <dbReference type="PROSITE" id="PS50507"/>
    </source>
</evidence>
<sequence>MQKSKTKNTSAIIKDSFINNKNQSKLSIDLGIYISVQDHCEHLYTCRRQRVLTCAYCNLINSLASFYIKNKCVLSRLSISSILNCDFDTFYRNSLYLSSFDSDVENAPSYRVSCKHASTLSRMLGINSQNSDNYNSRDLCNYAEHIFECASFSDSAHGRLFPICGESNSWHATCAQCGASCEFATARSQSLIALLLHFCRLRIVEKRVYISCLNSDDWTVISEHTCLIVLKVLGATSDVFTKLGKLDEPIHPHTYSNIPDSIEGATFGVLQACRFARIDVKGAFTECNHNFVLSSCEGHSIILSDDMLRLFMMLLPGSGYLFGEVNGCNVDSLCGIMSIGGLMGVNVKCNSKFVQFHRDFYSGNFYADNMHSDEFYDRTKCAISKVEFTCQAQMAHYNEYREIVHSSDNEGEIEEEQKEDDEESEVDEESLDYKFQQFMKNEEELFEIEVPRTQGRGLKQRVGGLLRGIANCVKKLHAVWDYPLDVAVNIADKTGAWMEQNSEHVDKDVWSCTMCEQLSKDLASMSKSQEQGVEMIREAVKRLAGAVDGATRNVSENLTQIEGRLSKLENDILEGKGYLDDGALRNLEERLKKMVGMASVNAIKNDDKLAERILENTNNITKLLDMLANAKSVPNKSKYKGVQDFGEQLPVPRNAVKQSGIVETEFVNPETEHSFEEISNLVRASGVDDLHNAVGARHLVSSFDWTVSSGEGKILSDVVLPNAIFEKNKRMANFSSYFQYYTCDALEFEITTTSIAMQGGTLMVAWDSMSSASRQKISSVMQLSGLPNVYIHASSSSLTTFTVSSSSIQHMMCLSGSESSIGLLGTLKICCINVLNAPAEASQKVAVRVWVKFVNPRFSFYTAKHELVYSQSGVAKRLERDLESLEAIVAVGKWSTTSGVNLNELIVHPTSSNVDNGLVTQTPLSVVSHVFARWRGSLVFKFVFGASAFVKGKIMVSAIPVQFRTERLSINEMTGFPNIICDLSGESREFDFEVPYHSIGRNSLVCRNALFDSSNYDAQLVVTRLHALVLDGLVMNANASNSVSYVVTLRPGKDFELLEPHGVHAENVGRIIAQNSFMRSFQCSRIIGQGFSDLCQTLSLLRVFTLDDKGKNIMSFFVSPTYRSLPPCATLLSWLAQLFVQWRGEIVYELRAHSFNKTKGCFVRVWYEPNGSTLSGDDFEYLSGNDPPSGAKVHYWDPSTGPFRIVVPFCARTEKLMVQKTRYELNGAEWLQSFNGCLYVDYEGDSSIVVALHIAGGSSFELFERTVAPKCGDVSEAFTKLTYAKQLMDITKKPMFDREVLRGPFAEATVEPVRFKPVEGVNKGKVAPRDVSEDEGPEEGDTDETEGGRPIIYRGGKWHFADAVKQMDCCLPFAAVRNGSKIVQDMSRQNVCGKVNELLESAIKIKDQFAEAGTETTVSDLTQAVHLLLPLLKKVGGISDSIETNVGVLDKVRTKVMAILMPLIKSSIPGLIQNTIEKEQYAWATIITLIGGAALWWTCSKVKGFVKKFSILCMIIWSPFLLGKVWDLGAWIKTKWNPSSKIDETCRKHSMAGLFEGAEKLGSSFTTWFSGNWSSVIQSLLSVLGVVASLVIWGIIPDAKKLGSFSAIFKEVGEKGKTISQICSGFNSINKLVGEWSAKFTQWILSNVCGAMPNADSALQQLVTFSIRDWVTEVRDFALLENRFTGFGCEGHLEKVRRMYDKSCVIQEKLIDGCKVDVQLGLILKDCKEKCTELLNESYTFKGMKQPRVDPIHVCLIGGPGVGKSTLTHVLINDMLDYQGEPEVDRIYTRCCADAYWSNYHQEPVILYDDLGAIKSSLKLSDYAEIMGIKTNDPFSVPMAGVNEKGRHCTSKYVFSCTNVLELDDSGDVVTKNAFYRRRNILVEVERDSDVLRCEEDPTKGLLFTVLGHNFTGNDGAGIEFYIKDQWHESFLSEVDTSSWYFERVDYATFLDFANTYTSAYMSSQEKLLKGLHRRRSAIARNEEMCVAQMGETTVSLTNIIELFNEKQITGRQLCDNFSKGVVLPDKWHTNKIMTFHDFISSLCCCSVGDSPCDFDYRFKRMFEDIKGQGKSFYSQFKFRTMAKDAEHVLFKCCGEFNAESLSALNMAHVLMCLITYFRWTIDLVPGVCHFRMSQIKEKIVLDASDLNFDDRIDGQASFSKAQGFNVVSWPSVGKFFPEAISKFNCVGLKYGHDIFALVPDVFNFKRGVDDVLASAAFVRLNGLEVSLPVRELLQPKIKDVAGLMFRSVVGWPVEGEDFEKHVSDAKEILGYNNHFITYLLCYTCQAHEHHNIVRARDLLATDLKSFSTKCDGIIEYEKKIASKLSGPVKIGLAIAGGIVCLGSLVGLCLGIKTTIDSLMGSFSGKERNDEVEEVTIEEAEKEISAASASSAFTTNHHRRMRITPKIRNVEKGEKHVSGAHASDSLTTEHVMTKRIRPKSRLVPEQGFGVTYSDTDIVRSPVIQKRKSARKEFLNAIKQTKTKGTRSNSTIIRNVSTWQNSVVKRGFESGAHFAVTDVTPSDSFFSNENFKPENDFTSGNQQFEVSDRVLDVLRKQMSDNHKRVAEVIEKGAPGTIHKQVRVGALGVERDPNMVTLLQTHISKMSCVVLNTTRNSQCNVLRLRGSMILFPAHYLEEFHEEDEFYFISPNKVVRVYLEPSRVTLVNDCQDLAIWDLGNSVPPSTDFTGHIPTVADWKHYADGSGALSLTRYDSKCIIQTVHMLESVERIKADTNVPSGSYEMFDSTHTILMGLRYRIHCMSGFCGAAILRADARQVRKIVGIHVAGHTEKGIGYAEMLVLEPILAAMEKLCVDASRVLDGRNLDESPVELVSKQCDSFEGCGNLGMRGIVSKREIPTIPTRTTICKSFLHGLIGKVQTEPSILSKFDRRLGDKRGVWDPVLDAVAKYGTDTFPFPEDEIKIVEEHLSGVFSNFRNSLGKREVNSLEVGINGIDLTDFWSPIEMKTSSGWPYCKRKPAGASGKSWMFEQVGTYSSGRPIYTFKDEGLIESYECMLQQSKEGIPPCVVTMECPKDERRKLSKIYDKPATRTFTILPPEVNILFRQYFGDFAAMIMSSRGFSFCQVGINPETLEWSDLMNSFLRISNKGFAGDYAKFDGISPASIYHSIVNVVNNWYNDGAENARVRHSLLSSIVHRNGIAGEYLLQYSQGMPSGFAMTVIFNSLVNYYFMSLAWMNLVSKSELSPQSDLRSFDRYCRIIVYGDDNVVAVDEEFLPIYNLRTVAGYLSEYGVTYTDDAKNPIHLSEPFVDITSVTFLKRNFTRVATKGWKAGSLWKACLDKVSIEERCNWIRDCDDPEEALAQNVEGALFEASIWGEEYFTDLHTRLSSAYDRVQLTMPSHTFSENNRRWWSSMTGAQPSLLNISKIEKLSRLNQIDLTHKVKDVLVGKDKTLLEMLREATQIRGMPLEV</sequence>
<feature type="region of interest" description="Disordered" evidence="17">
    <location>
        <begin position="1324"/>
        <end position="1349"/>
    </location>
</feature>
<dbReference type="SUPFAM" id="SSF56672">
    <property type="entry name" value="DNA/RNA polymerases"/>
    <property type="match status" value="1"/>
</dbReference>
<evidence type="ECO:0000256" key="8">
    <source>
        <dbReference type="ARBA" id="ARBA00022695"/>
    </source>
</evidence>
<dbReference type="Gene3D" id="3.30.70.270">
    <property type="match status" value="1"/>
</dbReference>
<dbReference type="GO" id="GO:0004197">
    <property type="term" value="F:cysteine-type endopeptidase activity"/>
    <property type="evidence" value="ECO:0007669"/>
    <property type="project" value="InterPro"/>
</dbReference>
<comment type="subcellular location">
    <subcellularLocation>
        <location evidence="1">Virion</location>
    </subcellularLocation>
</comment>
<organism evidence="22">
    <name type="scientific">Pedicularis rex waikavirus</name>
    <dbReference type="NCBI Taxonomy" id="3027345"/>
    <lineage>
        <taxon>Viruses</taxon>
        <taxon>Riboviria</taxon>
        <taxon>Orthornavirae</taxon>
        <taxon>Pisuviricota</taxon>
        <taxon>Pisoniviricetes</taxon>
        <taxon>Picornavirales</taxon>
        <taxon>Secoviridae</taxon>
        <taxon>Waikavirus</taxon>
        <taxon>Ritunrivirus</taxon>
        <taxon>Waikavirus pedicularis</taxon>
    </lineage>
</organism>
<keyword evidence="7 18" id="KW-0812">Transmembrane</keyword>
<keyword evidence="16 18" id="KW-1133">Transmembrane helix</keyword>
<dbReference type="Pfam" id="PF00910">
    <property type="entry name" value="RNA_helicase"/>
    <property type="match status" value="1"/>
</dbReference>
<dbReference type="InterPro" id="IPR043502">
    <property type="entry name" value="DNA/RNA_pol_sf"/>
</dbReference>
<dbReference type="GO" id="GO:0006508">
    <property type="term" value="P:proteolysis"/>
    <property type="evidence" value="ECO:0007669"/>
    <property type="project" value="UniProtKB-KW"/>
</dbReference>
<dbReference type="InterPro" id="IPR004005">
    <property type="entry name" value="Calicivirus_coat"/>
</dbReference>
<dbReference type="SUPFAM" id="SSF88633">
    <property type="entry name" value="Positive stranded ssRNA viruses"/>
    <property type="match status" value="2"/>
</dbReference>
<dbReference type="InterPro" id="IPR033703">
    <property type="entry name" value="Rhv-like"/>
</dbReference>
<feature type="transmembrane region" description="Helical" evidence="18">
    <location>
        <begin position="1576"/>
        <end position="1596"/>
    </location>
</feature>
<dbReference type="EMBL" id="BK062993">
    <property type="protein sequence ID" value="DBA13316.1"/>
    <property type="molecule type" value="Genomic_RNA"/>
</dbReference>
<evidence type="ECO:0000256" key="16">
    <source>
        <dbReference type="ARBA" id="ARBA00022989"/>
    </source>
</evidence>
<feature type="region of interest" description="Disordered" evidence="17">
    <location>
        <begin position="2413"/>
        <end position="2433"/>
    </location>
</feature>
<name>A0AA48SKD7_9SECO</name>
<keyword evidence="14" id="KW-0946">Virion</keyword>
<dbReference type="InterPro" id="IPR043128">
    <property type="entry name" value="Rev_trsase/Diguanyl_cyclase"/>
</dbReference>
<feature type="domain" description="SF3 helicase" evidence="20">
    <location>
        <begin position="1732"/>
        <end position="1900"/>
    </location>
</feature>
<evidence type="ECO:0000256" key="11">
    <source>
        <dbReference type="ARBA" id="ARBA00022806"/>
    </source>
</evidence>
<keyword evidence="3" id="KW-0696">RNA-directed RNA polymerase</keyword>
<dbReference type="GO" id="GO:0006351">
    <property type="term" value="P:DNA-templated transcription"/>
    <property type="evidence" value="ECO:0007669"/>
    <property type="project" value="InterPro"/>
</dbReference>
<keyword evidence="18" id="KW-0472">Membrane</keyword>
<evidence type="ECO:0000256" key="13">
    <source>
        <dbReference type="ARBA" id="ARBA00022840"/>
    </source>
</evidence>
<evidence type="ECO:0000256" key="4">
    <source>
        <dbReference type="ARBA" id="ARBA00022561"/>
    </source>
</evidence>
<dbReference type="InterPro" id="IPR009003">
    <property type="entry name" value="Peptidase_S1_PA"/>
</dbReference>
<dbReference type="Pfam" id="PF12381">
    <property type="entry name" value="Peptidase_C3G"/>
    <property type="match status" value="1"/>
</dbReference>
<dbReference type="InterPro" id="IPR044067">
    <property type="entry name" value="PCV_3C_PRO"/>
</dbReference>
<dbReference type="PROSITE" id="PS51218">
    <property type="entry name" value="SF3_HELICASE_2"/>
    <property type="match status" value="1"/>
</dbReference>